<dbReference type="SUPFAM" id="SSF48097">
    <property type="entry name" value="Regulator of G-protein signaling, RGS"/>
    <property type="match status" value="1"/>
</dbReference>
<gene>
    <name evidence="2" type="primary">KAFR0J02000</name>
    <name evidence="2" type="ORF">KAFR_0J02000</name>
</gene>
<dbReference type="HOGENOM" id="CLU_1378317_0_0_1"/>
<dbReference type="PROSITE" id="PS50132">
    <property type="entry name" value="RGS"/>
    <property type="match status" value="1"/>
</dbReference>
<keyword evidence="3" id="KW-1185">Reference proteome</keyword>
<dbReference type="eggNOG" id="KOG3589">
    <property type="taxonomic scope" value="Eukaryota"/>
</dbReference>
<dbReference type="SMART" id="SM00315">
    <property type="entry name" value="RGS"/>
    <property type="match status" value="1"/>
</dbReference>
<dbReference type="Gene3D" id="1.10.167.10">
    <property type="entry name" value="Regulator of G-protein Signalling 4, domain 2"/>
    <property type="match status" value="1"/>
</dbReference>
<dbReference type="KEGG" id="kaf:KAFR_0J02000"/>
<proteinExistence type="predicted"/>
<evidence type="ECO:0000313" key="3">
    <source>
        <dbReference type="Proteomes" id="UP000005220"/>
    </source>
</evidence>
<dbReference type="Pfam" id="PF00615">
    <property type="entry name" value="RGS"/>
    <property type="match status" value="1"/>
</dbReference>
<dbReference type="InParanoid" id="H2B0W4"/>
<dbReference type="Proteomes" id="UP000005220">
    <property type="component" value="Chromosome 10"/>
</dbReference>
<dbReference type="InterPro" id="IPR016137">
    <property type="entry name" value="RGS"/>
</dbReference>
<dbReference type="RefSeq" id="XP_003959399.1">
    <property type="nucleotide sequence ID" value="XM_003959350.1"/>
</dbReference>
<dbReference type="InterPro" id="IPR044926">
    <property type="entry name" value="RGS_subdomain_2"/>
</dbReference>
<sequence>MESKLPTLYDILAELDENFDYTKDCLPEEKCVSDEQMVLDKFHKFTRNSHCEENLEFFNKSKKFLLDDTYKEFELDDWNREIYKKFIKINSPMECNFPQNIREIFDVCHEAGEIPSQKDIANAIQHILGLLFDIYTRFSNQYHYQYIPASEPFTEKVRETQESSSSTRISTLRADSNDNIYRSSVFHRSRRFFNKFKR</sequence>
<evidence type="ECO:0000313" key="2">
    <source>
        <dbReference type="EMBL" id="CCF60264.1"/>
    </source>
</evidence>
<dbReference type="GeneID" id="13883914"/>
<reference evidence="2 3" key="1">
    <citation type="journal article" date="2011" name="Proc. Natl. Acad. Sci. U.S.A.">
        <title>Evolutionary erosion of yeast sex chromosomes by mating-type switching accidents.</title>
        <authorList>
            <person name="Gordon J.L."/>
            <person name="Armisen D."/>
            <person name="Proux-Wera E."/>
            <person name="Oheigeartaigh S.S."/>
            <person name="Byrne K.P."/>
            <person name="Wolfe K.H."/>
        </authorList>
    </citation>
    <scope>NUCLEOTIDE SEQUENCE [LARGE SCALE GENOMIC DNA]</scope>
    <source>
        <strain evidence="3">ATCC 22294 / BCRC 22015 / CBS 2517 / CECT 1963 / NBRC 1671 / NRRL Y-8276</strain>
    </source>
</reference>
<feature type="domain" description="RGS" evidence="1">
    <location>
        <begin position="42"/>
        <end position="131"/>
    </location>
</feature>
<dbReference type="STRING" id="1071382.H2B0W4"/>
<protein>
    <recommendedName>
        <fullName evidence="1">RGS domain-containing protein</fullName>
    </recommendedName>
</protein>
<dbReference type="FunCoup" id="H2B0W4">
    <property type="interactions" value="140"/>
</dbReference>
<dbReference type="CDD" id="cd07440">
    <property type="entry name" value="RGS"/>
    <property type="match status" value="1"/>
</dbReference>
<name>H2B0W4_KAZAF</name>
<accession>H2B0W4</accession>
<dbReference type="EMBL" id="HE650830">
    <property type="protein sequence ID" value="CCF60264.1"/>
    <property type="molecule type" value="Genomic_DNA"/>
</dbReference>
<dbReference type="InterPro" id="IPR036305">
    <property type="entry name" value="RGS_sf"/>
</dbReference>
<dbReference type="OrthoDB" id="10266999at2759"/>
<evidence type="ECO:0000259" key="1">
    <source>
        <dbReference type="PROSITE" id="PS50132"/>
    </source>
</evidence>
<dbReference type="AlphaFoldDB" id="H2B0W4"/>
<organism evidence="2 3">
    <name type="scientific">Kazachstania africana (strain ATCC 22294 / BCRC 22015 / CBS 2517 / CECT 1963 / NBRC 1671 / NRRL Y-8276)</name>
    <name type="common">Yeast</name>
    <name type="synonym">Kluyveromyces africanus</name>
    <dbReference type="NCBI Taxonomy" id="1071382"/>
    <lineage>
        <taxon>Eukaryota</taxon>
        <taxon>Fungi</taxon>
        <taxon>Dikarya</taxon>
        <taxon>Ascomycota</taxon>
        <taxon>Saccharomycotina</taxon>
        <taxon>Saccharomycetes</taxon>
        <taxon>Saccharomycetales</taxon>
        <taxon>Saccharomycetaceae</taxon>
        <taxon>Kazachstania</taxon>
    </lineage>
</organism>